<dbReference type="PANTHER" id="PTHR30399:SF1">
    <property type="entry name" value="UTP PYROPHOSPHATASE"/>
    <property type="match status" value="1"/>
</dbReference>
<dbReference type="EMBL" id="ATHI01000011">
    <property type="protein sequence ID" value="EPR34388.1"/>
    <property type="molecule type" value="Genomic_DNA"/>
</dbReference>
<dbReference type="PANTHER" id="PTHR30399">
    <property type="entry name" value="UNCHARACTERIZED PROTEIN YGJP"/>
    <property type="match status" value="1"/>
</dbReference>
<organism evidence="2 3">
    <name type="scientific">Alkalidesulfovibrio alkalitolerans DSM 16529</name>
    <dbReference type="NCBI Taxonomy" id="1121439"/>
    <lineage>
        <taxon>Bacteria</taxon>
        <taxon>Pseudomonadati</taxon>
        <taxon>Thermodesulfobacteriota</taxon>
        <taxon>Desulfovibrionia</taxon>
        <taxon>Desulfovibrionales</taxon>
        <taxon>Desulfovibrionaceae</taxon>
        <taxon>Alkalidesulfovibrio</taxon>
    </lineage>
</organism>
<gene>
    <name evidence="2" type="ORF">dsat_0036</name>
</gene>
<protein>
    <recommendedName>
        <fullName evidence="1">YgjP-like metallopeptidase domain-containing protein</fullName>
    </recommendedName>
</protein>
<name>S7UPZ6_9BACT</name>
<dbReference type="Pfam" id="PF01863">
    <property type="entry name" value="YgjP-like"/>
    <property type="match status" value="1"/>
</dbReference>
<dbReference type="Gene3D" id="3.30.2010.10">
    <property type="entry name" value="Metalloproteases ('zincins'), catalytic domain"/>
    <property type="match status" value="1"/>
</dbReference>
<dbReference type="OrthoDB" id="5321643at2"/>
<dbReference type="RefSeq" id="WP_020885442.1">
    <property type="nucleotide sequence ID" value="NZ_ATHI01000011.1"/>
</dbReference>
<dbReference type="Proteomes" id="UP000014975">
    <property type="component" value="Unassembled WGS sequence"/>
</dbReference>
<evidence type="ECO:0000313" key="2">
    <source>
        <dbReference type="EMBL" id="EPR34388.1"/>
    </source>
</evidence>
<sequence length="236" mass="26300">MPANHDIPDFSLRTSPRALRVSLRLSMERGLEVVVPPGFDPKRAPEVVARKAEWIARAVDRLTARHGRVPGSVPLLPDTLPLRALDEAWDLSVLDSNGPVRLRVNAGRLILAGADDAKKRRDALLGFVCRRARETLPPLLRALAAEAGEEVAAVQVRAQRSRWGSCSARGVISLNCRLLFLPFALTRYVLRHELAHLRRMDHSPAFWARVAELDPDFERHERGLSRAASFVPPFLA</sequence>
<dbReference type="PATRIC" id="fig|1121439.3.peg.1248"/>
<accession>S7UPZ6</accession>
<reference evidence="2 3" key="1">
    <citation type="journal article" date="2013" name="Genome Announc.">
        <title>Draft genome sequences for three mercury-methylating, sulfate-reducing bacteria.</title>
        <authorList>
            <person name="Brown S.D."/>
            <person name="Hurt R.A.Jr."/>
            <person name="Gilmour C.C."/>
            <person name="Elias D.A."/>
        </authorList>
    </citation>
    <scope>NUCLEOTIDE SEQUENCE [LARGE SCALE GENOMIC DNA]</scope>
    <source>
        <strain evidence="2 3">DSM 16529</strain>
    </source>
</reference>
<dbReference type="InterPro" id="IPR053136">
    <property type="entry name" value="UTP_pyrophosphatase-like"/>
</dbReference>
<dbReference type="eggNOG" id="COG1451">
    <property type="taxonomic scope" value="Bacteria"/>
</dbReference>
<evidence type="ECO:0000313" key="3">
    <source>
        <dbReference type="Proteomes" id="UP000014975"/>
    </source>
</evidence>
<dbReference type="STRING" id="1121439.dsat_0036"/>
<proteinExistence type="predicted"/>
<comment type="caution">
    <text evidence="2">The sequence shown here is derived from an EMBL/GenBank/DDBJ whole genome shotgun (WGS) entry which is preliminary data.</text>
</comment>
<dbReference type="InterPro" id="IPR002725">
    <property type="entry name" value="YgjP-like_metallopeptidase"/>
</dbReference>
<dbReference type="AlphaFoldDB" id="S7UPZ6"/>
<evidence type="ECO:0000259" key="1">
    <source>
        <dbReference type="Pfam" id="PF01863"/>
    </source>
</evidence>
<feature type="domain" description="YgjP-like metallopeptidase" evidence="1">
    <location>
        <begin position="21"/>
        <end position="226"/>
    </location>
</feature>
<dbReference type="CDD" id="cd07344">
    <property type="entry name" value="M48_yhfN_like"/>
    <property type="match status" value="1"/>
</dbReference>
<keyword evidence="3" id="KW-1185">Reference proteome</keyword>